<dbReference type="EC" id="3.1.21.10" evidence="13 14"/>
<sequence length="177" mass="19230">MSSLRVMGIDPGLARMGYGILDSYGNQLRAVVFGCLETPANTPLAKRLSILFHGLQTLLEQYQPQVMAVEELFFNRNTTTAFTVGQARGVAILAGYEHQVQLAEYTPMQVKLAVTGYGRADKVQVQTMVKTLLSLPTVPKPDDTADALAVAITHAHMAPFVAQEERIRRALSGGTTP</sequence>
<reference evidence="16" key="1">
    <citation type="submission" date="2016-11" db="EMBL/GenBank/DDBJ databases">
        <authorList>
            <person name="Varghese N."/>
            <person name="Submissions S."/>
        </authorList>
    </citation>
    <scope>NUCLEOTIDE SEQUENCE [LARGE SCALE GENOMIC DNA]</scope>
    <source>
        <strain evidence="16">USBA-503</strain>
    </source>
</reference>
<keyword evidence="5 13" id="KW-0255">Endonuclease</keyword>
<comment type="function">
    <text evidence="13">The RuvA-RuvB-RuvC complex processes Holliday junction (HJ) DNA during genetic recombination and DNA repair. Endonuclease that resolves HJ intermediates. Cleaves cruciform DNA by making single-stranded nicks across the HJ at symmetrical positions within the homologous arms, yielding a 5'-phosphate and a 3'-hydroxyl group; requires a central core of homology in the junction. The consensus cleavage sequence is 5'-(A/T)TT(C/G)-3'. Cleavage occurs on the 3'-side of the TT dinucleotide at the point of strand exchange. HJ branch migration catalyzed by RuvA-RuvB allows RuvC to scan DNA until it finds its consensus sequence, where it cleaves and resolves the cruciform DNA.</text>
</comment>
<organism evidence="15 16">
    <name type="scientific">Alicyclobacillus tolerans</name>
    <dbReference type="NCBI Taxonomy" id="90970"/>
    <lineage>
        <taxon>Bacteria</taxon>
        <taxon>Bacillati</taxon>
        <taxon>Bacillota</taxon>
        <taxon>Bacilli</taxon>
        <taxon>Bacillales</taxon>
        <taxon>Alicyclobacillaceae</taxon>
        <taxon>Alicyclobacillus</taxon>
    </lineage>
</organism>
<dbReference type="Proteomes" id="UP000184016">
    <property type="component" value="Unassembled WGS sequence"/>
</dbReference>
<evidence type="ECO:0000256" key="1">
    <source>
        <dbReference type="ARBA" id="ARBA00009518"/>
    </source>
</evidence>
<evidence type="ECO:0000256" key="14">
    <source>
        <dbReference type="NCBIfam" id="TIGR00228"/>
    </source>
</evidence>
<evidence type="ECO:0000256" key="8">
    <source>
        <dbReference type="ARBA" id="ARBA00022842"/>
    </source>
</evidence>
<dbReference type="NCBIfam" id="TIGR00228">
    <property type="entry name" value="ruvC"/>
    <property type="match status" value="1"/>
</dbReference>
<protein>
    <recommendedName>
        <fullName evidence="13 14">Crossover junction endodeoxyribonuclease RuvC</fullName>
        <ecNumber evidence="13 14">3.1.21.10</ecNumber>
    </recommendedName>
    <alternativeName>
        <fullName evidence="13">Holliday junction nuclease RuvC</fullName>
    </alternativeName>
    <alternativeName>
        <fullName evidence="13">Holliday junction resolvase RuvC</fullName>
    </alternativeName>
</protein>
<feature type="binding site" evidence="13">
    <location>
        <position position="10"/>
    </location>
    <ligand>
        <name>Mg(2+)</name>
        <dbReference type="ChEBI" id="CHEBI:18420"/>
        <label>1</label>
    </ligand>
</feature>
<dbReference type="OrthoDB" id="9805499at2"/>
<dbReference type="InterPro" id="IPR002176">
    <property type="entry name" value="X-over_junc_endoDNase_RuvC"/>
</dbReference>
<evidence type="ECO:0000256" key="6">
    <source>
        <dbReference type="ARBA" id="ARBA00022763"/>
    </source>
</evidence>
<evidence type="ECO:0000256" key="2">
    <source>
        <dbReference type="ARBA" id="ARBA00022490"/>
    </source>
</evidence>
<dbReference type="Gene3D" id="3.30.420.10">
    <property type="entry name" value="Ribonuclease H-like superfamily/Ribonuclease H"/>
    <property type="match status" value="1"/>
</dbReference>
<keyword evidence="8 13" id="KW-0460">Magnesium</keyword>
<dbReference type="InterPro" id="IPR036397">
    <property type="entry name" value="RNaseH_sf"/>
</dbReference>
<dbReference type="AlphaFoldDB" id="A0A1M6KB21"/>
<evidence type="ECO:0000256" key="12">
    <source>
        <dbReference type="ARBA" id="ARBA00029354"/>
    </source>
</evidence>
<keyword evidence="9 13" id="KW-0238">DNA-binding</keyword>
<accession>A0A1M6KB21</accession>
<dbReference type="GO" id="GO:0006310">
    <property type="term" value="P:DNA recombination"/>
    <property type="evidence" value="ECO:0007669"/>
    <property type="project" value="UniProtKB-UniRule"/>
</dbReference>
<proteinExistence type="inferred from homology"/>
<keyword evidence="3 13" id="KW-0540">Nuclease</keyword>
<evidence type="ECO:0000256" key="5">
    <source>
        <dbReference type="ARBA" id="ARBA00022759"/>
    </source>
</evidence>
<evidence type="ECO:0000256" key="13">
    <source>
        <dbReference type="HAMAP-Rule" id="MF_00034"/>
    </source>
</evidence>
<comment type="cofactor">
    <cofactor evidence="13">
        <name>Mg(2+)</name>
        <dbReference type="ChEBI" id="CHEBI:18420"/>
    </cofactor>
    <text evidence="13">Binds 2 Mg(2+) ion per subunit.</text>
</comment>
<dbReference type="CDD" id="cd16962">
    <property type="entry name" value="RuvC"/>
    <property type="match status" value="1"/>
</dbReference>
<comment type="subcellular location">
    <subcellularLocation>
        <location evidence="13">Cytoplasm</location>
    </subcellularLocation>
</comment>
<keyword evidence="10 13" id="KW-0233">DNA recombination</keyword>
<dbReference type="PRINTS" id="PR00696">
    <property type="entry name" value="RSOLVASERUVC"/>
</dbReference>
<dbReference type="PROSITE" id="PS01321">
    <property type="entry name" value="RUVC"/>
    <property type="match status" value="1"/>
</dbReference>
<evidence type="ECO:0000256" key="11">
    <source>
        <dbReference type="ARBA" id="ARBA00023204"/>
    </source>
</evidence>
<evidence type="ECO:0000256" key="4">
    <source>
        <dbReference type="ARBA" id="ARBA00022723"/>
    </source>
</evidence>
<dbReference type="EMBL" id="FRAF01000001">
    <property type="protein sequence ID" value="SHJ56158.1"/>
    <property type="molecule type" value="Genomic_DNA"/>
</dbReference>
<evidence type="ECO:0000256" key="9">
    <source>
        <dbReference type="ARBA" id="ARBA00023125"/>
    </source>
</evidence>
<keyword evidence="2 13" id="KW-0963">Cytoplasm</keyword>
<dbReference type="GO" id="GO:0008821">
    <property type="term" value="F:crossover junction DNA endonuclease activity"/>
    <property type="evidence" value="ECO:0007669"/>
    <property type="project" value="UniProtKB-UniRule"/>
</dbReference>
<dbReference type="FunFam" id="3.30.420.10:FF:000002">
    <property type="entry name" value="Crossover junction endodeoxyribonuclease RuvC"/>
    <property type="match status" value="1"/>
</dbReference>
<dbReference type="PANTHER" id="PTHR30194:SF3">
    <property type="entry name" value="CROSSOVER JUNCTION ENDODEOXYRIBONUCLEASE RUVC"/>
    <property type="match status" value="1"/>
</dbReference>
<evidence type="ECO:0000256" key="3">
    <source>
        <dbReference type="ARBA" id="ARBA00022722"/>
    </source>
</evidence>
<keyword evidence="11 13" id="KW-0234">DNA repair</keyword>
<keyword evidence="16" id="KW-1185">Reference proteome</keyword>
<dbReference type="NCBIfam" id="NF000711">
    <property type="entry name" value="PRK00039.2-1"/>
    <property type="match status" value="1"/>
</dbReference>
<dbReference type="GO" id="GO:0006281">
    <property type="term" value="P:DNA repair"/>
    <property type="evidence" value="ECO:0007669"/>
    <property type="project" value="UniProtKB-UniRule"/>
</dbReference>
<dbReference type="Pfam" id="PF02075">
    <property type="entry name" value="RuvC"/>
    <property type="match status" value="1"/>
</dbReference>
<evidence type="ECO:0000256" key="7">
    <source>
        <dbReference type="ARBA" id="ARBA00022801"/>
    </source>
</evidence>
<comment type="similarity">
    <text evidence="1 13">Belongs to the RuvC family.</text>
</comment>
<dbReference type="HAMAP" id="MF_00034">
    <property type="entry name" value="RuvC"/>
    <property type="match status" value="1"/>
</dbReference>
<feature type="active site" evidence="13">
    <location>
        <position position="143"/>
    </location>
</feature>
<feature type="binding site" evidence="13">
    <location>
        <position position="70"/>
    </location>
    <ligand>
        <name>Mg(2+)</name>
        <dbReference type="ChEBI" id="CHEBI:18420"/>
        <label>2</label>
    </ligand>
</feature>
<dbReference type="GO" id="GO:0000287">
    <property type="term" value="F:magnesium ion binding"/>
    <property type="evidence" value="ECO:0007669"/>
    <property type="project" value="UniProtKB-UniRule"/>
</dbReference>
<keyword evidence="6 13" id="KW-0227">DNA damage</keyword>
<dbReference type="InterPro" id="IPR012337">
    <property type="entry name" value="RNaseH-like_sf"/>
</dbReference>
<dbReference type="GO" id="GO:0003677">
    <property type="term" value="F:DNA binding"/>
    <property type="evidence" value="ECO:0007669"/>
    <property type="project" value="UniProtKB-KW"/>
</dbReference>
<dbReference type="PANTHER" id="PTHR30194">
    <property type="entry name" value="CROSSOVER JUNCTION ENDODEOXYRIBONUCLEASE RUVC"/>
    <property type="match status" value="1"/>
</dbReference>
<feature type="binding site" evidence="13">
    <location>
        <position position="143"/>
    </location>
    <ligand>
        <name>Mg(2+)</name>
        <dbReference type="ChEBI" id="CHEBI:18420"/>
        <label>1</label>
    </ligand>
</feature>
<keyword evidence="7 13" id="KW-0378">Hydrolase</keyword>
<dbReference type="STRING" id="1830138.SAMN05443507_101199"/>
<evidence type="ECO:0000313" key="16">
    <source>
        <dbReference type="Proteomes" id="UP000184016"/>
    </source>
</evidence>
<feature type="active site" evidence="13">
    <location>
        <position position="10"/>
    </location>
</feature>
<evidence type="ECO:0000313" key="15">
    <source>
        <dbReference type="EMBL" id="SHJ56158.1"/>
    </source>
</evidence>
<dbReference type="InterPro" id="IPR020563">
    <property type="entry name" value="X-over_junc_endoDNase_Mg_BS"/>
</dbReference>
<keyword evidence="4 13" id="KW-0479">Metal-binding</keyword>
<evidence type="ECO:0000256" key="10">
    <source>
        <dbReference type="ARBA" id="ARBA00023172"/>
    </source>
</evidence>
<dbReference type="SUPFAM" id="SSF53098">
    <property type="entry name" value="Ribonuclease H-like"/>
    <property type="match status" value="1"/>
</dbReference>
<comment type="subunit">
    <text evidence="13">Homodimer which binds Holliday junction (HJ) DNA. The HJ becomes 2-fold symmetrical on binding to RuvC with unstacked arms; it has a different conformation from HJ DNA in complex with RuvA. In the full resolvosome a probable DNA-RuvA(4)-RuvB(12)-RuvC(2) complex forms which resolves the HJ.</text>
</comment>
<name>A0A1M6KB21_9BACL</name>
<comment type="catalytic activity">
    <reaction evidence="12 13">
        <text>Endonucleolytic cleavage at a junction such as a reciprocal single-stranded crossover between two homologous DNA duplexes (Holliday junction).</text>
        <dbReference type="EC" id="3.1.21.10"/>
    </reaction>
</comment>
<dbReference type="GO" id="GO:0048476">
    <property type="term" value="C:Holliday junction resolvase complex"/>
    <property type="evidence" value="ECO:0007669"/>
    <property type="project" value="UniProtKB-UniRule"/>
</dbReference>
<gene>
    <name evidence="13" type="primary">ruvC</name>
    <name evidence="15" type="ORF">SAMN05443507_101199</name>
</gene>
<feature type="active site" evidence="13">
    <location>
        <position position="70"/>
    </location>
</feature>
<dbReference type="GO" id="GO:0005737">
    <property type="term" value="C:cytoplasm"/>
    <property type="evidence" value="ECO:0007669"/>
    <property type="project" value="UniProtKB-SubCell"/>
</dbReference>